<proteinExistence type="predicted"/>
<dbReference type="VEuPathDB" id="AmoebaDB:ACA1_247940"/>
<gene>
    <name evidence="2" type="ORF">ACA1_247940</name>
</gene>
<dbReference type="KEGG" id="acan:ACA1_247940"/>
<dbReference type="GeneID" id="14918592"/>
<dbReference type="AlphaFoldDB" id="L8GXU5"/>
<organism evidence="2 3">
    <name type="scientific">Acanthamoeba castellanii (strain ATCC 30010 / Neff)</name>
    <dbReference type="NCBI Taxonomy" id="1257118"/>
    <lineage>
        <taxon>Eukaryota</taxon>
        <taxon>Amoebozoa</taxon>
        <taxon>Discosea</taxon>
        <taxon>Longamoebia</taxon>
        <taxon>Centramoebida</taxon>
        <taxon>Acanthamoebidae</taxon>
        <taxon>Acanthamoeba</taxon>
    </lineage>
</organism>
<reference evidence="2 3" key="1">
    <citation type="journal article" date="2013" name="Genome Biol.">
        <title>Genome of Acanthamoeba castellanii highlights extensive lateral gene transfer and early evolution of tyrosine kinase signaling.</title>
        <authorList>
            <person name="Clarke M."/>
            <person name="Lohan A.J."/>
            <person name="Liu B."/>
            <person name="Lagkouvardos I."/>
            <person name="Roy S."/>
            <person name="Zafar N."/>
            <person name="Bertelli C."/>
            <person name="Schilde C."/>
            <person name="Kianianmomeni A."/>
            <person name="Burglin T.R."/>
            <person name="Frech C."/>
            <person name="Turcotte B."/>
            <person name="Kopec K.O."/>
            <person name="Synnott J.M."/>
            <person name="Choo C."/>
            <person name="Paponov I."/>
            <person name="Finkler A."/>
            <person name="Soon Heng Tan C."/>
            <person name="Hutchins A.P."/>
            <person name="Weinmeier T."/>
            <person name="Rattei T."/>
            <person name="Chu J.S."/>
            <person name="Gimenez G."/>
            <person name="Irimia M."/>
            <person name="Rigden D.J."/>
            <person name="Fitzpatrick D.A."/>
            <person name="Lorenzo-Morales J."/>
            <person name="Bateman A."/>
            <person name="Chiu C.H."/>
            <person name="Tang P."/>
            <person name="Hegemann P."/>
            <person name="Fromm H."/>
            <person name="Raoult D."/>
            <person name="Greub G."/>
            <person name="Miranda-Saavedra D."/>
            <person name="Chen N."/>
            <person name="Nash P."/>
            <person name="Ginger M.L."/>
            <person name="Horn M."/>
            <person name="Schaap P."/>
            <person name="Caler L."/>
            <person name="Loftus B."/>
        </authorList>
    </citation>
    <scope>NUCLEOTIDE SEQUENCE [LARGE SCALE GENOMIC DNA]</scope>
    <source>
        <strain evidence="2 3">Neff</strain>
    </source>
</reference>
<keyword evidence="3" id="KW-1185">Reference proteome</keyword>
<feature type="compositionally biased region" description="Basic and acidic residues" evidence="1">
    <location>
        <begin position="1"/>
        <end position="13"/>
    </location>
</feature>
<evidence type="ECO:0000256" key="1">
    <source>
        <dbReference type="SAM" id="MobiDB-lite"/>
    </source>
</evidence>
<accession>L8GXU5</accession>
<dbReference type="RefSeq" id="XP_004339833.1">
    <property type="nucleotide sequence ID" value="XM_004339785.1"/>
</dbReference>
<dbReference type="EMBL" id="KB007971">
    <property type="protein sequence ID" value="ELR17820.1"/>
    <property type="molecule type" value="Genomic_DNA"/>
</dbReference>
<feature type="compositionally biased region" description="Polar residues" evidence="1">
    <location>
        <begin position="38"/>
        <end position="49"/>
    </location>
</feature>
<sequence length="110" mass="12963">MKDQRGPRDEHHCGLHHRGFTHHELMMQEADHRPRSKSAMTTSNTTSSQCICQEEELERAKWRELNELLEHYINSGRMTGPWREHWTHTWTVDGNAMRLSTMSPIPEEGE</sequence>
<evidence type="ECO:0000313" key="2">
    <source>
        <dbReference type="EMBL" id="ELR17820.1"/>
    </source>
</evidence>
<evidence type="ECO:0000313" key="3">
    <source>
        <dbReference type="Proteomes" id="UP000011083"/>
    </source>
</evidence>
<feature type="region of interest" description="Disordered" evidence="1">
    <location>
        <begin position="1"/>
        <end position="49"/>
    </location>
</feature>
<feature type="compositionally biased region" description="Basic and acidic residues" evidence="1">
    <location>
        <begin position="21"/>
        <end position="33"/>
    </location>
</feature>
<protein>
    <submittedName>
        <fullName evidence="2">Uncharacterized protein</fullName>
    </submittedName>
</protein>
<dbReference type="Proteomes" id="UP000011083">
    <property type="component" value="Unassembled WGS sequence"/>
</dbReference>
<name>L8GXU5_ACACF</name>